<dbReference type="InterPro" id="IPR000391">
    <property type="entry name" value="Rng_hydr_dOase-bsu"/>
</dbReference>
<proteinExistence type="inferred from homology"/>
<comment type="similarity">
    <text evidence="1">Belongs to the bacterial ring-hydroxylating dioxygenase beta subunit family.</text>
</comment>
<evidence type="ECO:0000256" key="2">
    <source>
        <dbReference type="ARBA" id="ARBA00023002"/>
    </source>
</evidence>
<organism evidence="3 4">
    <name type="scientific">Pigmentiphaga kullae</name>
    <dbReference type="NCBI Taxonomy" id="151784"/>
    <lineage>
        <taxon>Bacteria</taxon>
        <taxon>Pseudomonadati</taxon>
        <taxon>Pseudomonadota</taxon>
        <taxon>Betaproteobacteria</taxon>
        <taxon>Burkholderiales</taxon>
        <taxon>Alcaligenaceae</taxon>
        <taxon>Pigmentiphaga</taxon>
    </lineage>
</organism>
<evidence type="ECO:0000313" key="3">
    <source>
        <dbReference type="EMBL" id="RZS77078.1"/>
    </source>
</evidence>
<reference evidence="3 4" key="1">
    <citation type="submission" date="2019-02" db="EMBL/GenBank/DDBJ databases">
        <title>Genomic Encyclopedia of Type Strains, Phase IV (KMG-IV): sequencing the most valuable type-strain genomes for metagenomic binning, comparative biology and taxonomic classification.</title>
        <authorList>
            <person name="Goeker M."/>
        </authorList>
    </citation>
    <scope>NUCLEOTIDE SEQUENCE [LARGE SCALE GENOMIC DNA]</scope>
    <source>
        <strain evidence="3 4">K24</strain>
    </source>
</reference>
<dbReference type="GO" id="GO:0051213">
    <property type="term" value="F:dioxygenase activity"/>
    <property type="evidence" value="ECO:0007669"/>
    <property type="project" value="UniProtKB-KW"/>
</dbReference>
<sequence length="167" mass="19200">MHFPTTLNRADAETLLIHEADLLDTRQLDDWLKLFTEDGLYWIPLDPAEEPGQNAAIVHDDTLRREERVYHLLHVEFPAQSPPSRTLHLIGNVRVQEHEEGFLVKSNQVIYEMRTGDSAQVGIGEIQPLVTTMEHICRPTDQGMRIVRKTITLMNHDAWLGNLTFLL</sequence>
<gene>
    <name evidence="3" type="ORF">EV675_5804</name>
</gene>
<dbReference type="Pfam" id="PF00866">
    <property type="entry name" value="Ring_hydroxyl_B"/>
    <property type="match status" value="1"/>
</dbReference>
<keyword evidence="2" id="KW-0560">Oxidoreductase</keyword>
<evidence type="ECO:0000313" key="4">
    <source>
        <dbReference type="Proteomes" id="UP000292445"/>
    </source>
</evidence>
<comment type="caution">
    <text evidence="3">The sequence shown here is derived from an EMBL/GenBank/DDBJ whole genome shotgun (WGS) entry which is preliminary data.</text>
</comment>
<dbReference type="GO" id="GO:0019380">
    <property type="term" value="P:3-phenylpropionate catabolic process"/>
    <property type="evidence" value="ECO:0007669"/>
    <property type="project" value="TreeGrafter"/>
</dbReference>
<dbReference type="InterPro" id="IPR032710">
    <property type="entry name" value="NTF2-like_dom_sf"/>
</dbReference>
<dbReference type="Gene3D" id="3.10.450.50">
    <property type="match status" value="1"/>
</dbReference>
<accession>A0A4Q7N6Y5</accession>
<evidence type="ECO:0000256" key="1">
    <source>
        <dbReference type="ARBA" id="ARBA00009570"/>
    </source>
</evidence>
<dbReference type="AlphaFoldDB" id="A0A4Q7N6Y5"/>
<name>A0A4Q7N6Y5_9BURK</name>
<keyword evidence="3" id="KW-0223">Dioxygenase</keyword>
<dbReference type="Proteomes" id="UP000292445">
    <property type="component" value="Unassembled WGS sequence"/>
</dbReference>
<keyword evidence="4" id="KW-1185">Reference proteome</keyword>
<dbReference type="PANTHER" id="PTHR41534">
    <property type="entry name" value="BLR3401 PROTEIN"/>
    <property type="match status" value="1"/>
</dbReference>
<protein>
    <submittedName>
        <fullName evidence="3">3-phenylpropionate/cinnamic acid dioxygenase small subunit</fullName>
    </submittedName>
</protein>
<dbReference type="CDD" id="cd00667">
    <property type="entry name" value="ring_hydroxylating_dioxygenases_beta"/>
    <property type="match status" value="1"/>
</dbReference>
<dbReference type="OrthoDB" id="7062869at2"/>
<dbReference type="SUPFAM" id="SSF54427">
    <property type="entry name" value="NTF2-like"/>
    <property type="match status" value="1"/>
</dbReference>
<dbReference type="PANTHER" id="PTHR41534:SF2">
    <property type="entry name" value="3-PHENYLPROPIONATE_CINNAMIC ACID DIOXYGENASE SUBUNIT BETA"/>
    <property type="match status" value="1"/>
</dbReference>
<dbReference type="RefSeq" id="WP_130362129.1">
    <property type="nucleotide sequence ID" value="NZ_SGXC01000004.1"/>
</dbReference>
<dbReference type="EMBL" id="SGXC01000004">
    <property type="protein sequence ID" value="RZS77078.1"/>
    <property type="molecule type" value="Genomic_DNA"/>
</dbReference>